<reference evidence="2" key="1">
    <citation type="submission" date="2018-06" db="EMBL/GenBank/DDBJ databases">
        <authorList>
            <person name="Zhirakovskaya E."/>
        </authorList>
    </citation>
    <scope>NUCLEOTIDE SEQUENCE</scope>
</reference>
<dbReference type="EMBL" id="UOFU01000369">
    <property type="protein sequence ID" value="VAX04196.1"/>
    <property type="molecule type" value="Genomic_DNA"/>
</dbReference>
<name>A0A3B1AED3_9ZZZZ</name>
<evidence type="ECO:0000256" key="1">
    <source>
        <dbReference type="ARBA" id="ARBA00009981"/>
    </source>
</evidence>
<comment type="similarity">
    <text evidence="1">Belongs to the phD/YefM antitoxin family.</text>
</comment>
<gene>
    <name evidence="2" type="ORF">MNBD_GAMMA20-1913</name>
</gene>
<organism evidence="2">
    <name type="scientific">hydrothermal vent metagenome</name>
    <dbReference type="NCBI Taxonomy" id="652676"/>
    <lineage>
        <taxon>unclassified sequences</taxon>
        <taxon>metagenomes</taxon>
        <taxon>ecological metagenomes</taxon>
    </lineage>
</organism>
<dbReference type="AlphaFoldDB" id="A0A3B1AED3"/>
<accession>A0A3B1AED3</accession>
<protein>
    <recommendedName>
        <fullName evidence="3">Antitoxin</fullName>
    </recommendedName>
</protein>
<evidence type="ECO:0008006" key="3">
    <source>
        <dbReference type="Google" id="ProtNLM"/>
    </source>
</evidence>
<dbReference type="NCBIfam" id="TIGR01552">
    <property type="entry name" value="phd_fam"/>
    <property type="match status" value="1"/>
</dbReference>
<evidence type="ECO:0000313" key="2">
    <source>
        <dbReference type="EMBL" id="VAX04196.1"/>
    </source>
</evidence>
<proteinExistence type="inferred from homology"/>
<dbReference type="InterPro" id="IPR036165">
    <property type="entry name" value="YefM-like_sf"/>
</dbReference>
<dbReference type="SUPFAM" id="SSF143120">
    <property type="entry name" value="YefM-like"/>
    <property type="match status" value="1"/>
</dbReference>
<dbReference type="Gene3D" id="3.40.1620.10">
    <property type="entry name" value="YefM-like domain"/>
    <property type="match status" value="1"/>
</dbReference>
<sequence>MKINATEFKAKCLKLVDEVARTREPIIVTKHGKPVAKVVPIELETEPAHTGFGCMAGTIKITGDIITPIEQEWSAITGDEDEFYAGLAVRENAPSQTKLLGKKRK</sequence>
<dbReference type="InterPro" id="IPR006442">
    <property type="entry name" value="Antitoxin_Phd/YefM"/>
</dbReference>
<dbReference type="Pfam" id="PF02604">
    <property type="entry name" value="PhdYeFM_antitox"/>
    <property type="match status" value="1"/>
</dbReference>